<dbReference type="PANTHER" id="PTHR45647">
    <property type="entry name" value="OS02G0152300 PROTEIN"/>
    <property type="match status" value="1"/>
</dbReference>
<dbReference type="Gene3D" id="3.30.40.10">
    <property type="entry name" value="Zinc/RING finger domain, C3HC4 (zinc finger)"/>
    <property type="match status" value="1"/>
</dbReference>
<feature type="domain" description="U-box" evidence="9">
    <location>
        <begin position="689"/>
        <end position="762"/>
    </location>
</feature>
<dbReference type="OMA" id="ANWERHE"/>
<accession>A0A151TGX8</accession>
<dbReference type="InterPro" id="IPR051348">
    <property type="entry name" value="U-box_ubiquitin_ligases"/>
</dbReference>
<dbReference type="Gene3D" id="3.30.200.20">
    <property type="entry name" value="Phosphorylase Kinase, domain 1"/>
    <property type="match status" value="1"/>
</dbReference>
<dbReference type="GO" id="GO:0061630">
    <property type="term" value="F:ubiquitin protein ligase activity"/>
    <property type="evidence" value="ECO:0007669"/>
    <property type="project" value="UniProtKB-EC"/>
</dbReference>
<dbReference type="CDD" id="cd16655">
    <property type="entry name" value="RING-Ubox_WDSUB1-like"/>
    <property type="match status" value="1"/>
</dbReference>
<evidence type="ECO:0000256" key="6">
    <source>
        <dbReference type="ARBA" id="ARBA00022786"/>
    </source>
</evidence>
<protein>
    <recommendedName>
        <fullName evidence="4">RING-type E3 ubiquitin transferase</fullName>
        <ecNumber evidence="4">2.3.2.27</ecNumber>
    </recommendedName>
</protein>
<organism evidence="10 11">
    <name type="scientific">Cajanus cajan</name>
    <name type="common">Pigeon pea</name>
    <name type="synonym">Cajanus indicus</name>
    <dbReference type="NCBI Taxonomy" id="3821"/>
    <lineage>
        <taxon>Eukaryota</taxon>
        <taxon>Viridiplantae</taxon>
        <taxon>Streptophyta</taxon>
        <taxon>Embryophyta</taxon>
        <taxon>Tracheophyta</taxon>
        <taxon>Spermatophyta</taxon>
        <taxon>Magnoliopsida</taxon>
        <taxon>eudicotyledons</taxon>
        <taxon>Gunneridae</taxon>
        <taxon>Pentapetalae</taxon>
        <taxon>rosids</taxon>
        <taxon>fabids</taxon>
        <taxon>Fabales</taxon>
        <taxon>Fabaceae</taxon>
        <taxon>Papilionoideae</taxon>
        <taxon>50 kb inversion clade</taxon>
        <taxon>NPAAA clade</taxon>
        <taxon>indigoferoid/millettioid clade</taxon>
        <taxon>Phaseoleae</taxon>
        <taxon>Cajanus</taxon>
    </lineage>
</organism>
<gene>
    <name evidence="10" type="ORF">KK1_012523</name>
</gene>
<evidence type="ECO:0000259" key="8">
    <source>
        <dbReference type="PROSITE" id="PS50011"/>
    </source>
</evidence>
<dbReference type="InterPro" id="IPR013083">
    <property type="entry name" value="Znf_RING/FYVE/PHD"/>
</dbReference>
<name>A0A151TGX8_CAJCA</name>
<dbReference type="AlphaFoldDB" id="A0A151TGX8"/>
<dbReference type="InterPro" id="IPR000719">
    <property type="entry name" value="Prot_kinase_dom"/>
</dbReference>
<dbReference type="GO" id="GO:0005524">
    <property type="term" value="F:ATP binding"/>
    <property type="evidence" value="ECO:0007669"/>
    <property type="project" value="InterPro"/>
</dbReference>
<evidence type="ECO:0000256" key="7">
    <source>
        <dbReference type="SAM" id="Coils"/>
    </source>
</evidence>
<evidence type="ECO:0000256" key="4">
    <source>
        <dbReference type="ARBA" id="ARBA00012483"/>
    </source>
</evidence>
<dbReference type="InterPro" id="IPR003613">
    <property type="entry name" value="Ubox_domain"/>
</dbReference>
<evidence type="ECO:0000313" key="10">
    <source>
        <dbReference type="EMBL" id="KYP66236.1"/>
    </source>
</evidence>
<keyword evidence="6" id="KW-0833">Ubl conjugation pathway</keyword>
<sequence>MDATQTEKIYVAVGYDIIDGFQTLRWAINKWNSHPCSIVILHVKYNTTMKYVATLLGRLPARGACEKKLERVRKYEQRIIEKLLSKYIALCDNVPAETFEVEKFDEPMQKRTVDLIHGLGITKLVMGFSFMKPSLKSEVDINGFFYVHHLKPASCELFIICGGKQVMPRVKNDGIILEDDNGVKIASMRDKLNFKDWLERMLFDNKTIDSQHRSSCVQTTSSSNLELESYLNQNQWEINLLLTYCPNWIPSQSAAENIEILKDKLNEAYRTIQMKRKEDEANWERHEKAEWAIYLCNRREEELESLIKEEARRKEEVKKELEAEKEEVNEIRMDIKESKEMLSSVAEQQSELVNRLHICTLAMSQAESELGKAMAEKNEMLMEMNDLRRQREGLNRRIQFYQRKRCHRNECRMIEKGCGFREYTKEEIIIATHNFSEQKRLKSGGNWSSVYRGQINHSTVAIKKLNFASDLSQLEFQAKVAYLGRIRQPHLAAVLGFCSEPKCLVLEYMNRGSLEEMLFGMNRSRVLTWRDRVRIAIEVCSGLGFLNAAQPRPIIHCLPSPSKILLDCNLVAKITGFGLEGCSEECNDDSEMKAIGVLLQNLLTGRRNWVTMDTDSEAFYDEIGEQWPLDVAREVVGLAMRCMSIECGPNGEMSITRVMEELNEIMRKGDEKVARDRWNGHVDAHDSTHVPSFFVCPILKKIMKNPHIAADGFSYELEAIEKWLQSGHEISPKNLRLNHKLLTPNHTLRSLIEDWQTKTSSATLAN</sequence>
<reference evidence="10 11" key="1">
    <citation type="journal article" date="2012" name="Nat. Biotechnol.">
        <title>Draft genome sequence of pigeonpea (Cajanus cajan), an orphan legume crop of resource-poor farmers.</title>
        <authorList>
            <person name="Varshney R.K."/>
            <person name="Chen W."/>
            <person name="Li Y."/>
            <person name="Bharti A.K."/>
            <person name="Saxena R.K."/>
            <person name="Schlueter J.A."/>
            <person name="Donoghue M.T."/>
            <person name="Azam S."/>
            <person name="Fan G."/>
            <person name="Whaley A.M."/>
            <person name="Farmer A.D."/>
            <person name="Sheridan J."/>
            <person name="Iwata A."/>
            <person name="Tuteja R."/>
            <person name="Penmetsa R.V."/>
            <person name="Wu W."/>
            <person name="Upadhyaya H.D."/>
            <person name="Yang S.P."/>
            <person name="Shah T."/>
            <person name="Saxena K.B."/>
            <person name="Michael T."/>
            <person name="McCombie W.R."/>
            <person name="Yang B."/>
            <person name="Zhang G."/>
            <person name="Yang H."/>
            <person name="Wang J."/>
            <person name="Spillane C."/>
            <person name="Cook D.R."/>
            <person name="May G.D."/>
            <person name="Xu X."/>
            <person name="Jackson S.A."/>
        </authorList>
    </citation>
    <scope>NUCLEOTIDE SEQUENCE [LARGE SCALE GENOMIC DNA]</scope>
    <source>
        <strain evidence="11">cv. Asha</strain>
    </source>
</reference>
<dbReference type="PROSITE" id="PS51698">
    <property type="entry name" value="U_BOX"/>
    <property type="match status" value="1"/>
</dbReference>
<dbReference type="STRING" id="3821.A0A151TGX8"/>
<dbReference type="Pfam" id="PF07714">
    <property type="entry name" value="PK_Tyr_Ser-Thr"/>
    <property type="match status" value="1"/>
</dbReference>
<dbReference type="GO" id="GO:0016567">
    <property type="term" value="P:protein ubiquitination"/>
    <property type="evidence" value="ECO:0007669"/>
    <property type="project" value="UniProtKB-UniPathway"/>
</dbReference>
<evidence type="ECO:0000256" key="2">
    <source>
        <dbReference type="ARBA" id="ARBA00003861"/>
    </source>
</evidence>
<keyword evidence="11" id="KW-1185">Reference proteome</keyword>
<dbReference type="Proteomes" id="UP000075243">
    <property type="component" value="Chromosome 6"/>
</dbReference>
<comment type="pathway">
    <text evidence="3">Protein modification; protein ubiquitination.</text>
</comment>
<dbReference type="EMBL" id="CM003608">
    <property type="protein sequence ID" value="KYP66236.1"/>
    <property type="molecule type" value="Genomic_DNA"/>
</dbReference>
<dbReference type="SUPFAM" id="SSF57850">
    <property type="entry name" value="RING/U-box"/>
    <property type="match status" value="1"/>
</dbReference>
<evidence type="ECO:0000259" key="9">
    <source>
        <dbReference type="PROSITE" id="PS51698"/>
    </source>
</evidence>
<dbReference type="Pfam" id="PF04564">
    <property type="entry name" value="U-box"/>
    <property type="match status" value="1"/>
</dbReference>
<dbReference type="PANTHER" id="PTHR45647:SF34">
    <property type="entry name" value="U-BOX KINASE FAMILY PROTEIN"/>
    <property type="match status" value="1"/>
</dbReference>
<feature type="domain" description="Protein kinase" evidence="8">
    <location>
        <begin position="436"/>
        <end position="764"/>
    </location>
</feature>
<dbReference type="PROSITE" id="PS50011">
    <property type="entry name" value="PROTEIN_KINASE_DOM"/>
    <property type="match status" value="1"/>
</dbReference>
<evidence type="ECO:0000256" key="5">
    <source>
        <dbReference type="ARBA" id="ARBA00022679"/>
    </source>
</evidence>
<feature type="coiled-coil region" evidence="7">
    <location>
        <begin position="251"/>
        <end position="404"/>
    </location>
</feature>
<dbReference type="SUPFAM" id="SSF56112">
    <property type="entry name" value="Protein kinase-like (PK-like)"/>
    <property type="match status" value="1"/>
</dbReference>
<proteinExistence type="predicted"/>
<dbReference type="Gramene" id="C.cajan_12151.t">
    <property type="protein sequence ID" value="C.cajan_12151.t"/>
    <property type="gene ID" value="C.cajan_12151"/>
</dbReference>
<comment type="function">
    <text evidence="2">Functions as an E3 ubiquitin ligase.</text>
</comment>
<dbReference type="UniPathway" id="UPA00143"/>
<keyword evidence="7" id="KW-0175">Coiled coil</keyword>
<evidence type="ECO:0000313" key="11">
    <source>
        <dbReference type="Proteomes" id="UP000075243"/>
    </source>
</evidence>
<keyword evidence="5" id="KW-0808">Transferase</keyword>
<dbReference type="InterPro" id="IPR001245">
    <property type="entry name" value="Ser-Thr/Tyr_kinase_cat_dom"/>
</dbReference>
<dbReference type="SMART" id="SM00504">
    <property type="entry name" value="Ubox"/>
    <property type="match status" value="1"/>
</dbReference>
<dbReference type="EC" id="2.3.2.27" evidence="4"/>
<dbReference type="InterPro" id="IPR011009">
    <property type="entry name" value="Kinase-like_dom_sf"/>
</dbReference>
<dbReference type="Gene3D" id="1.10.510.10">
    <property type="entry name" value="Transferase(Phosphotransferase) domain 1"/>
    <property type="match status" value="1"/>
</dbReference>
<comment type="catalytic activity">
    <reaction evidence="1">
        <text>S-ubiquitinyl-[E2 ubiquitin-conjugating enzyme]-L-cysteine + [acceptor protein]-L-lysine = [E2 ubiquitin-conjugating enzyme]-L-cysteine + N(6)-ubiquitinyl-[acceptor protein]-L-lysine.</text>
        <dbReference type="EC" id="2.3.2.27"/>
    </reaction>
</comment>
<dbReference type="GO" id="GO:0004672">
    <property type="term" value="F:protein kinase activity"/>
    <property type="evidence" value="ECO:0007669"/>
    <property type="project" value="InterPro"/>
</dbReference>
<evidence type="ECO:0000256" key="1">
    <source>
        <dbReference type="ARBA" id="ARBA00000900"/>
    </source>
</evidence>
<evidence type="ECO:0000256" key="3">
    <source>
        <dbReference type="ARBA" id="ARBA00004906"/>
    </source>
</evidence>